<accession>A0A6A6HIZ4</accession>
<evidence type="ECO:0000313" key="3">
    <source>
        <dbReference type="Proteomes" id="UP000800092"/>
    </source>
</evidence>
<protein>
    <recommendedName>
        <fullName evidence="1">DUF7924 domain-containing protein</fullName>
    </recommendedName>
</protein>
<sequence>MCHQLLDKDQIVPQNSLFRDDLFGRLCWKIQERNEAMIIQDVSRLIVLSAMNLAIYGDTHLDILTESVNKAWISSIPVEGPRPQPDFTVGFNQSLFMMEQLKKLDPLTDSVFDTSFFVATYRMYFPFLTCEVKCGTVALDVANRQNAHSMIIAVRSIVELYKAVKREKELNQGILAFSVSHDY</sequence>
<dbReference type="InterPro" id="IPR057684">
    <property type="entry name" value="DUF7924"/>
</dbReference>
<name>A0A6A6HIZ4_VIRVR</name>
<dbReference type="AlphaFoldDB" id="A0A6A6HIZ4"/>
<dbReference type="PANTHER" id="PTHR42470">
    <property type="entry name" value="VAST DOMAIN-CONTAINING PROTEIN"/>
    <property type="match status" value="1"/>
</dbReference>
<proteinExistence type="predicted"/>
<keyword evidence="3" id="KW-1185">Reference proteome</keyword>
<reference evidence="2" key="1">
    <citation type="journal article" date="2020" name="Stud. Mycol.">
        <title>101 Dothideomycetes genomes: a test case for predicting lifestyles and emergence of pathogens.</title>
        <authorList>
            <person name="Haridas S."/>
            <person name="Albert R."/>
            <person name="Binder M."/>
            <person name="Bloem J."/>
            <person name="Labutti K."/>
            <person name="Salamov A."/>
            <person name="Andreopoulos B."/>
            <person name="Baker S."/>
            <person name="Barry K."/>
            <person name="Bills G."/>
            <person name="Bluhm B."/>
            <person name="Cannon C."/>
            <person name="Castanera R."/>
            <person name="Culley D."/>
            <person name="Daum C."/>
            <person name="Ezra D."/>
            <person name="Gonzalez J."/>
            <person name="Henrissat B."/>
            <person name="Kuo A."/>
            <person name="Liang C."/>
            <person name="Lipzen A."/>
            <person name="Lutzoni F."/>
            <person name="Magnuson J."/>
            <person name="Mondo S."/>
            <person name="Nolan M."/>
            <person name="Ohm R."/>
            <person name="Pangilinan J."/>
            <person name="Park H.-J."/>
            <person name="Ramirez L."/>
            <person name="Alfaro M."/>
            <person name="Sun H."/>
            <person name="Tritt A."/>
            <person name="Yoshinaga Y."/>
            <person name="Zwiers L.-H."/>
            <person name="Turgeon B."/>
            <person name="Goodwin S."/>
            <person name="Spatafora J."/>
            <person name="Crous P."/>
            <person name="Grigoriev I."/>
        </authorList>
    </citation>
    <scope>NUCLEOTIDE SEQUENCE</scope>
    <source>
        <strain evidence="2">Tuck. ex Michener</strain>
    </source>
</reference>
<evidence type="ECO:0000313" key="2">
    <source>
        <dbReference type="EMBL" id="KAF2237789.1"/>
    </source>
</evidence>
<evidence type="ECO:0000259" key="1">
    <source>
        <dbReference type="Pfam" id="PF25545"/>
    </source>
</evidence>
<feature type="domain" description="DUF7924" evidence="1">
    <location>
        <begin position="23"/>
        <end position="182"/>
    </location>
</feature>
<dbReference type="OrthoDB" id="5132737at2759"/>
<organism evidence="2 3">
    <name type="scientific">Viridothelium virens</name>
    <name type="common">Speckled blister lichen</name>
    <name type="synonym">Trypethelium virens</name>
    <dbReference type="NCBI Taxonomy" id="1048519"/>
    <lineage>
        <taxon>Eukaryota</taxon>
        <taxon>Fungi</taxon>
        <taxon>Dikarya</taxon>
        <taxon>Ascomycota</taxon>
        <taxon>Pezizomycotina</taxon>
        <taxon>Dothideomycetes</taxon>
        <taxon>Dothideomycetes incertae sedis</taxon>
        <taxon>Trypetheliales</taxon>
        <taxon>Trypetheliaceae</taxon>
        <taxon>Viridothelium</taxon>
    </lineage>
</organism>
<dbReference type="Proteomes" id="UP000800092">
    <property type="component" value="Unassembled WGS sequence"/>
</dbReference>
<dbReference type="EMBL" id="ML991778">
    <property type="protein sequence ID" value="KAF2237789.1"/>
    <property type="molecule type" value="Genomic_DNA"/>
</dbReference>
<dbReference type="PANTHER" id="PTHR42470:SF2">
    <property type="match status" value="1"/>
</dbReference>
<gene>
    <name evidence="2" type="ORF">EV356DRAFT_564406</name>
</gene>
<dbReference type="Pfam" id="PF25545">
    <property type="entry name" value="DUF7924"/>
    <property type="match status" value="1"/>
</dbReference>